<dbReference type="EMBL" id="JAGYWB010000017">
    <property type="protein sequence ID" value="KAI0493730.1"/>
    <property type="molecule type" value="Genomic_DNA"/>
</dbReference>
<evidence type="ECO:0000313" key="2">
    <source>
        <dbReference type="EMBL" id="KAI0493730.1"/>
    </source>
</evidence>
<gene>
    <name evidence="2" type="ORF">KFK09_023854</name>
</gene>
<reference evidence="2" key="1">
    <citation type="journal article" date="2022" name="Front. Genet.">
        <title>Chromosome-Scale Assembly of the Dendrobium nobile Genome Provides Insights Into the Molecular Mechanism of the Biosynthesis of the Medicinal Active Ingredient of Dendrobium.</title>
        <authorList>
            <person name="Xu Q."/>
            <person name="Niu S.-C."/>
            <person name="Li K.-L."/>
            <person name="Zheng P.-J."/>
            <person name="Zhang X.-J."/>
            <person name="Jia Y."/>
            <person name="Liu Y."/>
            <person name="Niu Y.-X."/>
            <person name="Yu L.-H."/>
            <person name="Chen D.-F."/>
            <person name="Zhang G.-Q."/>
        </authorList>
    </citation>
    <scope>NUCLEOTIDE SEQUENCE</scope>
    <source>
        <tissue evidence="2">Leaf</tissue>
    </source>
</reference>
<organism evidence="2 3">
    <name type="scientific">Dendrobium nobile</name>
    <name type="common">Orchid</name>
    <dbReference type="NCBI Taxonomy" id="94219"/>
    <lineage>
        <taxon>Eukaryota</taxon>
        <taxon>Viridiplantae</taxon>
        <taxon>Streptophyta</taxon>
        <taxon>Embryophyta</taxon>
        <taxon>Tracheophyta</taxon>
        <taxon>Spermatophyta</taxon>
        <taxon>Magnoliopsida</taxon>
        <taxon>Liliopsida</taxon>
        <taxon>Asparagales</taxon>
        <taxon>Orchidaceae</taxon>
        <taxon>Epidendroideae</taxon>
        <taxon>Malaxideae</taxon>
        <taxon>Dendrobiinae</taxon>
        <taxon>Dendrobium</taxon>
    </lineage>
</organism>
<proteinExistence type="predicted"/>
<sequence length="85" mass="8338">MAQHGRTGDAESRRENHGAQGDGAAAGTRGDDAAAGALGDGSAAGARGPRGRRAAALGSAETRGSGQRGRGQRAAGGGSRKFNFF</sequence>
<dbReference type="AlphaFoldDB" id="A0A8T3AC40"/>
<accession>A0A8T3AC40</accession>
<feature type="compositionally biased region" description="Low complexity" evidence="1">
    <location>
        <begin position="18"/>
        <end position="47"/>
    </location>
</feature>
<protein>
    <submittedName>
        <fullName evidence="2">Uncharacterized protein</fullName>
    </submittedName>
</protein>
<comment type="caution">
    <text evidence="2">The sequence shown here is derived from an EMBL/GenBank/DDBJ whole genome shotgun (WGS) entry which is preliminary data.</text>
</comment>
<feature type="region of interest" description="Disordered" evidence="1">
    <location>
        <begin position="1"/>
        <end position="85"/>
    </location>
</feature>
<name>A0A8T3AC40_DENNO</name>
<feature type="compositionally biased region" description="Basic and acidic residues" evidence="1">
    <location>
        <begin position="1"/>
        <end position="17"/>
    </location>
</feature>
<evidence type="ECO:0000256" key="1">
    <source>
        <dbReference type="SAM" id="MobiDB-lite"/>
    </source>
</evidence>
<keyword evidence="3" id="KW-1185">Reference proteome</keyword>
<dbReference type="Proteomes" id="UP000829196">
    <property type="component" value="Unassembled WGS sequence"/>
</dbReference>
<feature type="compositionally biased region" description="Low complexity" evidence="1">
    <location>
        <begin position="54"/>
        <end position="65"/>
    </location>
</feature>
<evidence type="ECO:0000313" key="3">
    <source>
        <dbReference type="Proteomes" id="UP000829196"/>
    </source>
</evidence>
<feature type="compositionally biased region" description="Gly residues" evidence="1">
    <location>
        <begin position="66"/>
        <end position="79"/>
    </location>
</feature>